<accession>A0A5N5QHP3</accession>
<dbReference type="EMBL" id="SSOP01000131">
    <property type="protein sequence ID" value="KAB5590981.1"/>
    <property type="molecule type" value="Genomic_DNA"/>
</dbReference>
<dbReference type="Proteomes" id="UP000383932">
    <property type="component" value="Unassembled WGS sequence"/>
</dbReference>
<evidence type="ECO:0000313" key="2">
    <source>
        <dbReference type="Proteomes" id="UP000383932"/>
    </source>
</evidence>
<gene>
    <name evidence="1" type="ORF">CTheo_5573</name>
</gene>
<comment type="caution">
    <text evidence="1">The sequence shown here is derived from an EMBL/GenBank/DDBJ whole genome shotgun (WGS) entry which is preliminary data.</text>
</comment>
<dbReference type="AlphaFoldDB" id="A0A5N5QHP3"/>
<reference evidence="1 2" key="1">
    <citation type="journal article" date="2019" name="Fungal Biol. Biotechnol.">
        <title>Draft genome sequence of fastidious pathogen Ceratobasidium theobromae, which causes vascular-streak dieback in Theobroma cacao.</title>
        <authorList>
            <person name="Ali S.S."/>
            <person name="Asman A."/>
            <person name="Shao J."/>
            <person name="Firmansyah A.P."/>
            <person name="Susilo A.W."/>
            <person name="Rosmana A."/>
            <person name="McMahon P."/>
            <person name="Junaid M."/>
            <person name="Guest D."/>
            <person name="Kheng T.Y."/>
            <person name="Meinhardt L.W."/>
            <person name="Bailey B.A."/>
        </authorList>
    </citation>
    <scope>NUCLEOTIDE SEQUENCE [LARGE SCALE GENOMIC DNA]</scope>
    <source>
        <strain evidence="1 2">CT2</strain>
    </source>
</reference>
<protein>
    <submittedName>
        <fullName evidence="1">Short-chain dehydrogenase/reductase</fullName>
    </submittedName>
</protein>
<evidence type="ECO:0000313" key="1">
    <source>
        <dbReference type="EMBL" id="KAB5590981.1"/>
    </source>
</evidence>
<keyword evidence="2" id="KW-1185">Reference proteome</keyword>
<proteinExistence type="predicted"/>
<organism evidence="1 2">
    <name type="scientific">Ceratobasidium theobromae</name>
    <dbReference type="NCBI Taxonomy" id="1582974"/>
    <lineage>
        <taxon>Eukaryota</taxon>
        <taxon>Fungi</taxon>
        <taxon>Dikarya</taxon>
        <taxon>Basidiomycota</taxon>
        <taxon>Agaricomycotina</taxon>
        <taxon>Agaricomycetes</taxon>
        <taxon>Cantharellales</taxon>
        <taxon>Ceratobasidiaceae</taxon>
        <taxon>Ceratobasidium</taxon>
    </lineage>
</organism>
<name>A0A5N5QHP3_9AGAM</name>
<sequence>MEDVNKPVFKHGKSNLIVYVRLVADLIAGMRIHMLNADDDLRIYTLNKRTRSPLNQKSHITIHSGRDAVIAGTAVESGLVRYIVVHFISSFILTVRKEDLKVVFADLDEAKLEPAVELG</sequence>